<evidence type="ECO:0000313" key="3">
    <source>
        <dbReference type="Proteomes" id="UP000671995"/>
    </source>
</evidence>
<organism evidence="2 3">
    <name type="scientific">Treponema parvum</name>
    <dbReference type="NCBI Taxonomy" id="138851"/>
    <lineage>
        <taxon>Bacteria</taxon>
        <taxon>Pseudomonadati</taxon>
        <taxon>Spirochaetota</taxon>
        <taxon>Spirochaetia</taxon>
        <taxon>Spirochaetales</taxon>
        <taxon>Treponemataceae</taxon>
        <taxon>Treponema</taxon>
    </lineage>
</organism>
<reference evidence="2" key="1">
    <citation type="submission" date="2020-05" db="EMBL/GenBank/DDBJ databases">
        <authorList>
            <person name="Zeng H."/>
            <person name="Chan Y.K."/>
            <person name="Watt R.M."/>
        </authorList>
    </citation>
    <scope>NUCLEOTIDE SEQUENCE</scope>
    <source>
        <strain evidence="2">ATCC 700773</strain>
    </source>
</reference>
<sequence length="778" mass="91526">MTNTFTLKEISNKTIDGICVEIPSIQRGLVWTPRQVEFLWDSILRDFPIGGFVLSENNKGSYDLMDGQQRFNSIQIGFAEPDKESKAILWLDLKLSDMVRGITRKYYVKATTISHPWGYKNNDECSVLSAKERRAALTLYYDTDSKNIYKDDIKIIDTYPFESRDGFPIPLAFFLNNDSSNAENFLRAITKSVESLPEKWQIRFWNENNKKLLNNKKEKLYELFSRIKSTYKVPFSILPKGSMERESNTEVNPEEKSDLEILFNRLNTGGTRITQSDLSYSAIKAYWSEINSKNEELAKQFMPAPKLVMLLFRLYLTLEIPDCEKFEPQLTIKKIRSLALDQEKKKKIADFFLNDDKAKKILDSVKYALIDIPKFVQMRILSEKQECFLLLFFLAAKEFDLNEINAKGLVLLLFWFCLDINYACNTLLKSLSECCNKTDVLKKIRDSICSLIENEKIVIIYSPQDIKGSLLNENGVLKEDFKRESVFPLLRRILSMKTCLVYAQRNYLDSIFPKFNPADTISWEDHNRPWDYDHIMPKDWSYNHFKSVLKTRVDFWRDTIANLAAIPFEINRAKSNYDNYDYYSLHTKELFFDEGFRELNSSITSNEQMVTKFENLSFQRFIQIYSECYKVFSDLIVYNEPERIGILKNIISKVGNNAKLYFINPPSPYEIEVTKQIDYLHSWLSVEIELSKNCMLSFTWYKSLINKCEFGLRKHINSYEVDRNCYNDNKELFDDLVKDFRFNIENKGWWYLHSESIKPEQAAEKILEVYARIKDRIK</sequence>
<evidence type="ECO:0000313" key="2">
    <source>
        <dbReference type="EMBL" id="QTQ12784.1"/>
    </source>
</evidence>
<dbReference type="AlphaFoldDB" id="A0A975F1K0"/>
<dbReference type="RefSeq" id="WP_210117496.1">
    <property type="nucleotide sequence ID" value="NZ_CP054257.1"/>
</dbReference>
<dbReference type="Pfam" id="PF03235">
    <property type="entry name" value="GmrSD_N"/>
    <property type="match status" value="1"/>
</dbReference>
<feature type="domain" description="GmrSD restriction endonucleases N-terminal" evidence="1">
    <location>
        <begin position="8"/>
        <end position="278"/>
    </location>
</feature>
<dbReference type="PANTHER" id="PTHR37292">
    <property type="entry name" value="VNG6097C"/>
    <property type="match status" value="1"/>
</dbReference>
<evidence type="ECO:0000259" key="1">
    <source>
        <dbReference type="Pfam" id="PF03235"/>
    </source>
</evidence>
<dbReference type="PANTHER" id="PTHR37292:SF2">
    <property type="entry name" value="DUF262 DOMAIN-CONTAINING PROTEIN"/>
    <property type="match status" value="1"/>
</dbReference>
<dbReference type="Proteomes" id="UP000671995">
    <property type="component" value="Chromosome"/>
</dbReference>
<dbReference type="EMBL" id="CP054257">
    <property type="protein sequence ID" value="QTQ12784.1"/>
    <property type="molecule type" value="Genomic_DNA"/>
</dbReference>
<dbReference type="InterPro" id="IPR004919">
    <property type="entry name" value="GmrSD_N"/>
</dbReference>
<proteinExistence type="predicted"/>
<protein>
    <submittedName>
        <fullName evidence="2">DUF262 domain-containing protein</fullName>
    </submittedName>
</protein>
<name>A0A975F1K0_9SPIR</name>
<accession>A0A975F1K0</accession>
<gene>
    <name evidence="2" type="ORF">HRI96_11605</name>
</gene>
<reference evidence="2" key="2">
    <citation type="journal article" date="2021" name="Microbiol. Resour. Announc.">
        <title>Complete Genome Sequences of Three Human Oral Treponema parvum Isolates.</title>
        <authorList>
            <person name="Zeng H."/>
            <person name="Watt R.M."/>
        </authorList>
    </citation>
    <scope>NUCLEOTIDE SEQUENCE</scope>
    <source>
        <strain evidence="2">ATCC 700773</strain>
    </source>
</reference>